<protein>
    <recommendedName>
        <fullName evidence="6">MADS-box domain-containing protein</fullName>
    </recommendedName>
</protein>
<dbReference type="PROSITE" id="PS50066">
    <property type="entry name" value="MADS_BOX_2"/>
    <property type="match status" value="1"/>
</dbReference>
<feature type="domain" description="MADS-box" evidence="6">
    <location>
        <begin position="1"/>
        <end position="61"/>
    </location>
</feature>
<accession>A0ABR2U5C2</accession>
<organism evidence="7 8">
    <name type="scientific">Hibiscus sabdariffa</name>
    <name type="common">roselle</name>
    <dbReference type="NCBI Taxonomy" id="183260"/>
    <lineage>
        <taxon>Eukaryota</taxon>
        <taxon>Viridiplantae</taxon>
        <taxon>Streptophyta</taxon>
        <taxon>Embryophyta</taxon>
        <taxon>Tracheophyta</taxon>
        <taxon>Spermatophyta</taxon>
        <taxon>Magnoliopsida</taxon>
        <taxon>eudicotyledons</taxon>
        <taxon>Gunneridae</taxon>
        <taxon>Pentapetalae</taxon>
        <taxon>rosids</taxon>
        <taxon>malvids</taxon>
        <taxon>Malvales</taxon>
        <taxon>Malvaceae</taxon>
        <taxon>Malvoideae</taxon>
        <taxon>Hibiscus</taxon>
    </lineage>
</organism>
<keyword evidence="8" id="KW-1185">Reference proteome</keyword>
<dbReference type="PRINTS" id="PR00404">
    <property type="entry name" value="MADSDOMAIN"/>
</dbReference>
<gene>
    <name evidence="7" type="ORF">V6N11_058558</name>
</gene>
<evidence type="ECO:0000259" key="6">
    <source>
        <dbReference type="PROSITE" id="PS50066"/>
    </source>
</evidence>
<dbReference type="Proteomes" id="UP001396334">
    <property type="component" value="Unassembled WGS sequence"/>
</dbReference>
<evidence type="ECO:0000256" key="1">
    <source>
        <dbReference type="ARBA" id="ARBA00004123"/>
    </source>
</evidence>
<evidence type="ECO:0000256" key="2">
    <source>
        <dbReference type="ARBA" id="ARBA00023015"/>
    </source>
</evidence>
<dbReference type="SMART" id="SM00432">
    <property type="entry name" value="MADS"/>
    <property type="match status" value="1"/>
</dbReference>
<dbReference type="InterPro" id="IPR036879">
    <property type="entry name" value="TF_MADSbox_sf"/>
</dbReference>
<dbReference type="EMBL" id="JBBPBN010000002">
    <property type="protein sequence ID" value="KAK9044663.1"/>
    <property type="molecule type" value="Genomic_DNA"/>
</dbReference>
<dbReference type="InterPro" id="IPR050142">
    <property type="entry name" value="MADS-box/MEF2_TF"/>
</dbReference>
<keyword evidence="2" id="KW-0805">Transcription regulation</keyword>
<keyword evidence="3" id="KW-0238">DNA-binding</keyword>
<comment type="subcellular location">
    <subcellularLocation>
        <location evidence="1">Nucleus</location>
    </subcellularLocation>
</comment>
<sequence length="317" mass="36349">MGRVKVQMKMIENKTYRHITFAKRKSGLVKKAYELSTLCDVELALLIFSPAGKLFLFDAKKRIEEIFARYIELPARRRGWVENQEGIRRIITQMSLEAGYYDRSIHRNDNDNDTDNQVKEIQNEILVCSAQLEDVEKQLLHFLRNPGCVKSLNEATYYEMVLEETLKLVHLRKRDLEASRIVQPTSNEFGLNTIPGEASTQAMIRPSLNYNWMNWPSQNNLQAPRNLADESNGFQQPPRNLPLPMPMPMPMPSPSPYLHLQGHIDGYMYRPSASGTVEANFPPRNTNIMQQARARGSEAGNLSGNCSNLDPNVWFLH</sequence>
<evidence type="ECO:0000313" key="8">
    <source>
        <dbReference type="Proteomes" id="UP001396334"/>
    </source>
</evidence>
<dbReference type="Pfam" id="PF00319">
    <property type="entry name" value="SRF-TF"/>
    <property type="match status" value="1"/>
</dbReference>
<dbReference type="InterPro" id="IPR002100">
    <property type="entry name" value="TF_MADSbox"/>
</dbReference>
<evidence type="ECO:0000256" key="5">
    <source>
        <dbReference type="ARBA" id="ARBA00023242"/>
    </source>
</evidence>
<reference evidence="7 8" key="1">
    <citation type="journal article" date="2024" name="G3 (Bethesda)">
        <title>Genome assembly of Hibiscus sabdariffa L. provides insights into metabolisms of medicinal natural products.</title>
        <authorList>
            <person name="Kim T."/>
        </authorList>
    </citation>
    <scope>NUCLEOTIDE SEQUENCE [LARGE SCALE GENOMIC DNA]</scope>
    <source>
        <strain evidence="7">TK-2024</strain>
        <tissue evidence="7">Old leaves</tissue>
    </source>
</reference>
<evidence type="ECO:0000313" key="7">
    <source>
        <dbReference type="EMBL" id="KAK9044663.1"/>
    </source>
</evidence>
<name>A0ABR2U5C2_9ROSI</name>
<dbReference type="Gene3D" id="3.40.1810.10">
    <property type="entry name" value="Transcription factor, MADS-box"/>
    <property type="match status" value="1"/>
</dbReference>
<proteinExistence type="predicted"/>
<keyword evidence="5" id="KW-0539">Nucleus</keyword>
<keyword evidence="4" id="KW-0804">Transcription</keyword>
<dbReference type="PANTHER" id="PTHR48019">
    <property type="entry name" value="SERUM RESPONSE FACTOR HOMOLOG"/>
    <property type="match status" value="1"/>
</dbReference>
<evidence type="ECO:0000256" key="4">
    <source>
        <dbReference type="ARBA" id="ARBA00023163"/>
    </source>
</evidence>
<dbReference type="PROSITE" id="PS00350">
    <property type="entry name" value="MADS_BOX_1"/>
    <property type="match status" value="1"/>
</dbReference>
<evidence type="ECO:0000256" key="3">
    <source>
        <dbReference type="ARBA" id="ARBA00023125"/>
    </source>
</evidence>
<dbReference type="SUPFAM" id="SSF55455">
    <property type="entry name" value="SRF-like"/>
    <property type="match status" value="1"/>
</dbReference>
<comment type="caution">
    <text evidence="7">The sequence shown here is derived from an EMBL/GenBank/DDBJ whole genome shotgun (WGS) entry which is preliminary data.</text>
</comment>